<sequence>MDLFSSQRSEILGGTPLAEVLRPRDFSEILGQEEFLESVFKSMIEEDRLPSLILWGPPGSGKTTFSRVLATKTKGTFIAVNAVDTGAKAIKEIGNDAAEKRRYYQQKTILFIDEIHR</sequence>
<dbReference type="Gene3D" id="3.40.50.300">
    <property type="entry name" value="P-loop containing nucleotide triphosphate hydrolases"/>
    <property type="match status" value="1"/>
</dbReference>
<dbReference type="Pfam" id="PF00004">
    <property type="entry name" value="AAA"/>
    <property type="match status" value="1"/>
</dbReference>
<organism evidence="2 3">
    <name type="scientific">Candidatus Curtissbacteria bacterium GW2011_GWA1_40_16</name>
    <dbReference type="NCBI Taxonomy" id="1618405"/>
    <lineage>
        <taxon>Bacteria</taxon>
        <taxon>Candidatus Curtissiibacteriota</taxon>
    </lineage>
</organism>
<dbReference type="InterPro" id="IPR027417">
    <property type="entry name" value="P-loop_NTPase"/>
</dbReference>
<evidence type="ECO:0000313" key="3">
    <source>
        <dbReference type="Proteomes" id="UP000034531"/>
    </source>
</evidence>
<protein>
    <submittedName>
        <fullName evidence="2">ATPase, AAA family</fullName>
    </submittedName>
</protein>
<feature type="non-terminal residue" evidence="2">
    <location>
        <position position="117"/>
    </location>
</feature>
<accession>A0A0G0TRM4</accession>
<evidence type="ECO:0000259" key="1">
    <source>
        <dbReference type="Pfam" id="PF00004"/>
    </source>
</evidence>
<dbReference type="SUPFAM" id="SSF52540">
    <property type="entry name" value="P-loop containing nucleoside triphosphate hydrolases"/>
    <property type="match status" value="1"/>
</dbReference>
<dbReference type="PANTHER" id="PTHR13779:SF7">
    <property type="entry name" value="ATPASE WRNIP1"/>
    <property type="match status" value="1"/>
</dbReference>
<proteinExistence type="predicted"/>
<feature type="domain" description="ATPase AAA-type core" evidence="1">
    <location>
        <begin position="52"/>
        <end position="117"/>
    </location>
</feature>
<reference evidence="2 3" key="1">
    <citation type="journal article" date="2015" name="Nature">
        <title>rRNA introns, odd ribosomes, and small enigmatic genomes across a large radiation of phyla.</title>
        <authorList>
            <person name="Brown C.T."/>
            <person name="Hug L.A."/>
            <person name="Thomas B.C."/>
            <person name="Sharon I."/>
            <person name="Castelle C.J."/>
            <person name="Singh A."/>
            <person name="Wilkins M.J."/>
            <person name="Williams K.H."/>
            <person name="Banfield J.F."/>
        </authorList>
    </citation>
    <scope>NUCLEOTIDE SEQUENCE [LARGE SCALE GENOMIC DNA]</scope>
</reference>
<name>A0A0G0TRM4_9BACT</name>
<dbReference type="GO" id="GO:0000731">
    <property type="term" value="P:DNA synthesis involved in DNA repair"/>
    <property type="evidence" value="ECO:0007669"/>
    <property type="project" value="TreeGrafter"/>
</dbReference>
<evidence type="ECO:0000313" key="2">
    <source>
        <dbReference type="EMBL" id="KKR49695.1"/>
    </source>
</evidence>
<comment type="caution">
    <text evidence="2">The sequence shown here is derived from an EMBL/GenBank/DDBJ whole genome shotgun (WGS) entry which is preliminary data.</text>
</comment>
<dbReference type="GO" id="GO:0008047">
    <property type="term" value="F:enzyme activator activity"/>
    <property type="evidence" value="ECO:0007669"/>
    <property type="project" value="TreeGrafter"/>
</dbReference>
<dbReference type="InterPro" id="IPR003959">
    <property type="entry name" value="ATPase_AAA_core"/>
</dbReference>
<dbReference type="PANTHER" id="PTHR13779">
    <property type="entry name" value="WERNER HELICASE-INTERACTING PROTEIN 1 FAMILY MEMBER"/>
    <property type="match status" value="1"/>
</dbReference>
<dbReference type="GO" id="GO:0005524">
    <property type="term" value="F:ATP binding"/>
    <property type="evidence" value="ECO:0007669"/>
    <property type="project" value="InterPro"/>
</dbReference>
<dbReference type="CDD" id="cd00009">
    <property type="entry name" value="AAA"/>
    <property type="match status" value="1"/>
</dbReference>
<dbReference type="GO" id="GO:0017116">
    <property type="term" value="F:single-stranded DNA helicase activity"/>
    <property type="evidence" value="ECO:0007669"/>
    <property type="project" value="TreeGrafter"/>
</dbReference>
<gene>
    <name evidence="2" type="ORF">UT84_C0021G0001</name>
</gene>
<dbReference type="AlphaFoldDB" id="A0A0G0TRM4"/>
<dbReference type="Proteomes" id="UP000034531">
    <property type="component" value="Unassembled WGS sequence"/>
</dbReference>
<dbReference type="GO" id="GO:0006261">
    <property type="term" value="P:DNA-templated DNA replication"/>
    <property type="evidence" value="ECO:0007669"/>
    <property type="project" value="TreeGrafter"/>
</dbReference>
<dbReference type="EMBL" id="LBYI01000021">
    <property type="protein sequence ID" value="KKR49695.1"/>
    <property type="molecule type" value="Genomic_DNA"/>
</dbReference>
<dbReference type="GO" id="GO:0016887">
    <property type="term" value="F:ATP hydrolysis activity"/>
    <property type="evidence" value="ECO:0007669"/>
    <property type="project" value="InterPro"/>
</dbReference>
<dbReference type="InterPro" id="IPR051314">
    <property type="entry name" value="AAA_ATPase_RarA/MGS1/WRNIP1"/>
</dbReference>